<evidence type="ECO:0000313" key="3">
    <source>
        <dbReference type="EMBL" id="AOS98485.1"/>
    </source>
</evidence>
<dbReference type="Pfam" id="PF17820">
    <property type="entry name" value="PDZ_6"/>
    <property type="match status" value="1"/>
</dbReference>
<evidence type="ECO:0000259" key="2">
    <source>
        <dbReference type="PROSITE" id="PS50106"/>
    </source>
</evidence>
<dbReference type="Gene3D" id="2.30.42.10">
    <property type="match status" value="1"/>
</dbReference>
<feature type="domain" description="PDZ" evidence="2">
    <location>
        <begin position="181"/>
        <end position="244"/>
    </location>
</feature>
<dbReference type="PATRIC" id="fig|1769779.3.peg.3096"/>
<dbReference type="InterPro" id="IPR001478">
    <property type="entry name" value="PDZ"/>
</dbReference>
<evidence type="ECO:0000313" key="4">
    <source>
        <dbReference type="Proteomes" id="UP000095672"/>
    </source>
</evidence>
<evidence type="ECO:0000256" key="1">
    <source>
        <dbReference type="SAM" id="MobiDB-lite"/>
    </source>
</evidence>
<dbReference type="STRING" id="1769779.AUP74_03119"/>
<feature type="compositionally biased region" description="Basic and acidic residues" evidence="1">
    <location>
        <begin position="86"/>
        <end position="99"/>
    </location>
</feature>
<dbReference type="PROSITE" id="PS50106">
    <property type="entry name" value="PDZ"/>
    <property type="match status" value="1"/>
</dbReference>
<dbReference type="SUPFAM" id="SSF50156">
    <property type="entry name" value="PDZ domain-like"/>
    <property type="match status" value="1"/>
</dbReference>
<dbReference type="KEGG" id="micc:AUP74_03119"/>
<reference evidence="4" key="1">
    <citation type="submission" date="2016-01" db="EMBL/GenBank/DDBJ databases">
        <title>Complete genome sequence of Microbulbifer sp. CCB-MM1, a halophile isolated from Matang Mangrove Forest, Perak.</title>
        <authorList>
            <person name="Moh T.H."/>
            <person name="Dinesh B."/>
            <person name="Lau N.-S."/>
            <person name="Go F."/>
            <person name="Alexander Chong S.-C."/>
        </authorList>
    </citation>
    <scope>NUCLEOTIDE SEQUENCE [LARGE SCALE GENOMIC DNA]</scope>
    <source>
        <strain evidence="4">CCB-MM1</strain>
    </source>
</reference>
<dbReference type="EMBL" id="CP014143">
    <property type="protein sequence ID" value="AOS98485.1"/>
    <property type="molecule type" value="Genomic_DNA"/>
</dbReference>
<gene>
    <name evidence="3" type="ORF">AUP74_03119</name>
</gene>
<dbReference type="SMART" id="SM00228">
    <property type="entry name" value="PDZ"/>
    <property type="match status" value="1"/>
</dbReference>
<dbReference type="Proteomes" id="UP000095672">
    <property type="component" value="Chromosome"/>
</dbReference>
<keyword evidence="4" id="KW-1185">Reference proteome</keyword>
<feature type="compositionally biased region" description="Basic and acidic residues" evidence="1">
    <location>
        <begin position="107"/>
        <end position="117"/>
    </location>
</feature>
<dbReference type="InterPro" id="IPR041489">
    <property type="entry name" value="PDZ_6"/>
</dbReference>
<name>A0A1C9WBF7_9GAMM</name>
<organism evidence="3 4">
    <name type="scientific">Microbulbifer aggregans</name>
    <dbReference type="NCBI Taxonomy" id="1769779"/>
    <lineage>
        <taxon>Bacteria</taxon>
        <taxon>Pseudomonadati</taxon>
        <taxon>Pseudomonadota</taxon>
        <taxon>Gammaproteobacteria</taxon>
        <taxon>Cellvibrionales</taxon>
        <taxon>Microbulbiferaceae</taxon>
        <taxon>Microbulbifer</taxon>
    </lineage>
</organism>
<dbReference type="AlphaFoldDB" id="A0A1C9WBF7"/>
<proteinExistence type="predicted"/>
<sequence length="289" mass="32437">MWDKNPMNKRRAGALVAVAATLTVAVGALSMHFSSGTTETTAGSASSDSNPLSLEQRIAILERELRDSSRIQQQLLELVEELHRSTAGESRSLHDEERNAIAPTLHGDSRRHQEAQVRNRRAKQYRDSQLQRLIDAGMNPSRAQFVLEKTERFQFEHTKLSYQYRHLADKSSEEALALRKQLEIHSNPRQMFSHLLSPEEFELYLQANGGGQEVNINRIVPNTPAHNAGLQAGDRIVSYNGQRIFHMGDLRQQVYRVPPGKTVAVEIQRAGSNNRETIYVPSGPLGIQG</sequence>
<feature type="region of interest" description="Disordered" evidence="1">
    <location>
        <begin position="86"/>
        <end position="126"/>
    </location>
</feature>
<dbReference type="InterPro" id="IPR036034">
    <property type="entry name" value="PDZ_sf"/>
</dbReference>
<accession>A0A1C9WBF7</accession>
<protein>
    <submittedName>
        <fullName evidence="3">Zinc metallopeptidase RseP</fullName>
    </submittedName>
</protein>